<dbReference type="Proteomes" id="UP000317557">
    <property type="component" value="Unassembled WGS sequence"/>
</dbReference>
<protein>
    <submittedName>
        <fullName evidence="2">Uncharacterized protein</fullName>
    </submittedName>
</protein>
<name>A0A521E7Y8_9BACT</name>
<gene>
    <name evidence="2" type="ORF">SAMN06265219_1117</name>
</gene>
<keyword evidence="3" id="KW-1185">Reference proteome</keyword>
<feature type="compositionally biased region" description="Polar residues" evidence="1">
    <location>
        <begin position="1"/>
        <end position="20"/>
    </location>
</feature>
<reference evidence="2 3" key="1">
    <citation type="submission" date="2017-05" db="EMBL/GenBank/DDBJ databases">
        <authorList>
            <person name="Varghese N."/>
            <person name="Submissions S."/>
        </authorList>
    </citation>
    <scope>NUCLEOTIDE SEQUENCE [LARGE SCALE GENOMIC DNA]</scope>
    <source>
        <strain evidence="2 3">DSM 21985</strain>
    </source>
</reference>
<feature type="region of interest" description="Disordered" evidence="1">
    <location>
        <begin position="1"/>
        <end position="32"/>
    </location>
</feature>
<evidence type="ECO:0000313" key="2">
    <source>
        <dbReference type="EMBL" id="SMO80065.1"/>
    </source>
</evidence>
<organism evidence="2 3">
    <name type="scientific">Gracilimonas mengyeensis</name>
    <dbReference type="NCBI Taxonomy" id="1302730"/>
    <lineage>
        <taxon>Bacteria</taxon>
        <taxon>Pseudomonadati</taxon>
        <taxon>Balneolota</taxon>
        <taxon>Balneolia</taxon>
        <taxon>Balneolales</taxon>
        <taxon>Balneolaceae</taxon>
        <taxon>Gracilimonas</taxon>
    </lineage>
</organism>
<proteinExistence type="predicted"/>
<dbReference type="EMBL" id="FXTP01000011">
    <property type="protein sequence ID" value="SMO80065.1"/>
    <property type="molecule type" value="Genomic_DNA"/>
</dbReference>
<accession>A0A521E7Y8</accession>
<evidence type="ECO:0000256" key="1">
    <source>
        <dbReference type="SAM" id="MobiDB-lite"/>
    </source>
</evidence>
<dbReference type="AlphaFoldDB" id="A0A521E7Y8"/>
<evidence type="ECO:0000313" key="3">
    <source>
        <dbReference type="Proteomes" id="UP000317557"/>
    </source>
</evidence>
<sequence length="32" mass="3391">MAWLSTQGTTIIRTETSKTNPGGKPGFVILGK</sequence>